<evidence type="ECO:0000256" key="1">
    <source>
        <dbReference type="ARBA" id="ARBA00004141"/>
    </source>
</evidence>
<organism evidence="7 8">
    <name type="scientific">Timema podura</name>
    <name type="common">Walking stick</name>
    <dbReference type="NCBI Taxonomy" id="61482"/>
    <lineage>
        <taxon>Eukaryota</taxon>
        <taxon>Metazoa</taxon>
        <taxon>Ecdysozoa</taxon>
        <taxon>Arthropoda</taxon>
        <taxon>Hexapoda</taxon>
        <taxon>Insecta</taxon>
        <taxon>Pterygota</taxon>
        <taxon>Neoptera</taxon>
        <taxon>Polyneoptera</taxon>
        <taxon>Phasmatodea</taxon>
        <taxon>Timematodea</taxon>
        <taxon>Timematoidea</taxon>
        <taxon>Timematidae</taxon>
        <taxon>Timema</taxon>
    </lineage>
</organism>
<evidence type="ECO:0000256" key="5">
    <source>
        <dbReference type="ARBA" id="ARBA00023136"/>
    </source>
</evidence>
<keyword evidence="5 6" id="KW-0472">Membrane</keyword>
<feature type="transmembrane region" description="Helical" evidence="6">
    <location>
        <begin position="107"/>
        <end position="133"/>
    </location>
</feature>
<dbReference type="InterPro" id="IPR040177">
    <property type="entry name" value="SLC30A9"/>
</dbReference>
<comment type="subcellular location">
    <subcellularLocation>
        <location evidence="1">Membrane</location>
        <topology evidence="1">Multi-pass membrane protein</topology>
    </subcellularLocation>
</comment>
<feature type="non-terminal residue" evidence="7">
    <location>
        <position position="137"/>
    </location>
</feature>
<dbReference type="EMBL" id="CAJPIN010094233">
    <property type="protein sequence ID" value="CAG2068560.1"/>
    <property type="molecule type" value="Genomic_DNA"/>
</dbReference>
<evidence type="ECO:0000256" key="6">
    <source>
        <dbReference type="SAM" id="Phobius"/>
    </source>
</evidence>
<dbReference type="InterPro" id="IPR027469">
    <property type="entry name" value="Cation_efflux_TMD_sf"/>
</dbReference>
<evidence type="ECO:0000313" key="7">
    <source>
        <dbReference type="EMBL" id="CAG2068560.1"/>
    </source>
</evidence>
<evidence type="ECO:0000313" key="8">
    <source>
        <dbReference type="Proteomes" id="UP001153148"/>
    </source>
</evidence>
<reference evidence="7" key="1">
    <citation type="submission" date="2021-03" db="EMBL/GenBank/DDBJ databases">
        <authorList>
            <person name="Tran Van P."/>
        </authorList>
    </citation>
    <scope>NUCLEOTIDE SEQUENCE</scope>
</reference>
<dbReference type="PANTHER" id="PTHR13414">
    <property type="entry name" value="HUEL-CATION TRANSPORTER"/>
    <property type="match status" value="1"/>
</dbReference>
<evidence type="ECO:0000256" key="4">
    <source>
        <dbReference type="ARBA" id="ARBA00022989"/>
    </source>
</evidence>
<keyword evidence="4 6" id="KW-1133">Transmembrane helix</keyword>
<comment type="caution">
    <text evidence="7">The sequence shown here is derived from an EMBL/GenBank/DDBJ whole genome shotgun (WGS) entry which is preliminary data.</text>
</comment>
<evidence type="ECO:0000256" key="3">
    <source>
        <dbReference type="ARBA" id="ARBA00022692"/>
    </source>
</evidence>
<dbReference type="Proteomes" id="UP001153148">
    <property type="component" value="Unassembled WGS sequence"/>
</dbReference>
<protein>
    <submittedName>
        <fullName evidence="7">Uncharacterized protein</fullName>
    </submittedName>
</protein>
<evidence type="ECO:0000256" key="2">
    <source>
        <dbReference type="ARBA" id="ARBA00022448"/>
    </source>
</evidence>
<keyword evidence="2" id="KW-0813">Transport</keyword>
<feature type="transmembrane region" description="Helical" evidence="6">
    <location>
        <begin position="81"/>
        <end position="101"/>
    </location>
</feature>
<name>A0ABN7PQT8_TIMPD</name>
<keyword evidence="8" id="KW-1185">Reference proteome</keyword>
<accession>A0ABN7PQT8</accession>
<proteinExistence type="predicted"/>
<gene>
    <name evidence="7" type="ORF">TPAB3V08_LOCUS15503</name>
</gene>
<dbReference type="SUPFAM" id="SSF161111">
    <property type="entry name" value="Cation efflux protein transmembrane domain-like"/>
    <property type="match status" value="1"/>
</dbReference>
<sequence length="137" mass="14541">MTFMEYGTRATRGSRGNKGEVVWLYNEDGAGKDCKENNEGEVCKEKATSMIKKEMRGADYSKCVMLRGHDPSVNVVLMEDFAAVIGVGVAATCMGLTSYLGSPIPDAMGSLLVGGVLGGVASFIIYTNVAALVGRYI</sequence>
<dbReference type="Gene3D" id="1.20.1510.10">
    <property type="entry name" value="Cation efflux protein transmembrane domain"/>
    <property type="match status" value="1"/>
</dbReference>
<keyword evidence="3 6" id="KW-0812">Transmembrane</keyword>
<dbReference type="PANTHER" id="PTHR13414:SF9">
    <property type="entry name" value="PROTON-COUPLED ZINC ANTIPORTER SLC30A9, MITOCHONDRIAL"/>
    <property type="match status" value="1"/>
</dbReference>